<dbReference type="Proteomes" id="UP000430272">
    <property type="component" value="Unassembled WGS sequence"/>
</dbReference>
<proteinExistence type="predicted"/>
<keyword evidence="1" id="KW-1133">Transmembrane helix</keyword>
<gene>
    <name evidence="2" type="ORF">GRI47_07410</name>
</gene>
<evidence type="ECO:0000313" key="3">
    <source>
        <dbReference type="Proteomes" id="UP000430272"/>
    </source>
</evidence>
<protein>
    <submittedName>
        <fullName evidence="2">DUF983 domain-containing protein</fullName>
    </submittedName>
</protein>
<dbReference type="OrthoDB" id="9799456at2"/>
<dbReference type="Pfam" id="PF06170">
    <property type="entry name" value="DUF983"/>
    <property type="match status" value="1"/>
</dbReference>
<sequence>MTTPDDTKGRPSMMEAALFGCCPRCDARTLFVGPVKFAERCRACGLDLTRFNVGDGPAGFLTLIIGAVITGLAIWLDLTVTPPFWVHILIWVPVTALSVLGGLRVAKALLLIAEYRNKAGEAGSDQP</sequence>
<organism evidence="2 3">
    <name type="scientific">Qipengyuania pelagi</name>
    <dbReference type="NCBI Taxonomy" id="994320"/>
    <lineage>
        <taxon>Bacteria</taxon>
        <taxon>Pseudomonadati</taxon>
        <taxon>Pseudomonadota</taxon>
        <taxon>Alphaproteobacteria</taxon>
        <taxon>Sphingomonadales</taxon>
        <taxon>Erythrobacteraceae</taxon>
        <taxon>Qipengyuania</taxon>
    </lineage>
</organism>
<evidence type="ECO:0000313" key="2">
    <source>
        <dbReference type="EMBL" id="MXO53833.1"/>
    </source>
</evidence>
<feature type="transmembrane region" description="Helical" evidence="1">
    <location>
        <begin position="58"/>
        <end position="78"/>
    </location>
</feature>
<dbReference type="AlphaFoldDB" id="A0A844Y983"/>
<keyword evidence="1" id="KW-0812">Transmembrane</keyword>
<name>A0A844Y983_9SPHN</name>
<comment type="caution">
    <text evidence="2">The sequence shown here is derived from an EMBL/GenBank/DDBJ whole genome shotgun (WGS) entry which is preliminary data.</text>
</comment>
<accession>A0A844Y983</accession>
<feature type="transmembrane region" description="Helical" evidence="1">
    <location>
        <begin position="84"/>
        <end position="106"/>
    </location>
</feature>
<dbReference type="InterPro" id="IPR009325">
    <property type="entry name" value="DUF983"/>
</dbReference>
<reference evidence="2 3" key="1">
    <citation type="submission" date="2019-12" db="EMBL/GenBank/DDBJ databases">
        <title>Genomic-based taxomic classification of the family Erythrobacteraceae.</title>
        <authorList>
            <person name="Xu L."/>
        </authorList>
    </citation>
    <scope>NUCLEOTIDE SEQUENCE [LARGE SCALE GENOMIC DNA]</scope>
    <source>
        <strain evidence="2 3">JCM 17468</strain>
    </source>
</reference>
<dbReference type="EMBL" id="WTYD01000001">
    <property type="protein sequence ID" value="MXO53833.1"/>
    <property type="molecule type" value="Genomic_DNA"/>
</dbReference>
<evidence type="ECO:0000256" key="1">
    <source>
        <dbReference type="SAM" id="Phobius"/>
    </source>
</evidence>
<keyword evidence="3" id="KW-1185">Reference proteome</keyword>
<keyword evidence="1" id="KW-0472">Membrane</keyword>